<reference evidence="1 2" key="1">
    <citation type="journal article" date="2006" name="Science">
        <title>Phytophthora genome sequences uncover evolutionary origins and mechanisms of pathogenesis.</title>
        <authorList>
            <person name="Tyler B.M."/>
            <person name="Tripathy S."/>
            <person name="Zhang X."/>
            <person name="Dehal P."/>
            <person name="Jiang R.H."/>
            <person name="Aerts A."/>
            <person name="Arredondo F.D."/>
            <person name="Baxter L."/>
            <person name="Bensasson D."/>
            <person name="Beynon J.L."/>
            <person name="Chapman J."/>
            <person name="Damasceno C.M."/>
            <person name="Dorrance A.E."/>
            <person name="Dou D."/>
            <person name="Dickerman A.W."/>
            <person name="Dubchak I.L."/>
            <person name="Garbelotto M."/>
            <person name="Gijzen M."/>
            <person name="Gordon S.G."/>
            <person name="Govers F."/>
            <person name="Grunwald N.J."/>
            <person name="Huang W."/>
            <person name="Ivors K.L."/>
            <person name="Jones R.W."/>
            <person name="Kamoun S."/>
            <person name="Krampis K."/>
            <person name="Lamour K.H."/>
            <person name="Lee M.K."/>
            <person name="McDonald W.H."/>
            <person name="Medina M."/>
            <person name="Meijer H.J."/>
            <person name="Nordberg E.K."/>
            <person name="Maclean D.J."/>
            <person name="Ospina-Giraldo M.D."/>
            <person name="Morris P.F."/>
            <person name="Phuntumart V."/>
            <person name="Putnam N.H."/>
            <person name="Rash S."/>
            <person name="Rose J.K."/>
            <person name="Sakihama Y."/>
            <person name="Salamov A.A."/>
            <person name="Savidor A."/>
            <person name="Scheuring C.F."/>
            <person name="Smith B.M."/>
            <person name="Sobral B.W."/>
            <person name="Terry A."/>
            <person name="Torto-Alalibo T.A."/>
            <person name="Win J."/>
            <person name="Xu Z."/>
            <person name="Zhang H."/>
            <person name="Grigoriev I.V."/>
            <person name="Rokhsar D.S."/>
            <person name="Boore J.L."/>
        </authorList>
    </citation>
    <scope>NUCLEOTIDE SEQUENCE [LARGE SCALE GENOMIC DNA]</scope>
    <source>
        <strain evidence="1 2">P6497</strain>
    </source>
</reference>
<dbReference type="EMBL" id="JH159154">
    <property type="protein sequence ID" value="EGZ18872.1"/>
    <property type="molecule type" value="Genomic_DNA"/>
</dbReference>
<dbReference type="Gene3D" id="3.10.10.10">
    <property type="entry name" value="HIV Type 1 Reverse Transcriptase, subunit A, domain 1"/>
    <property type="match status" value="1"/>
</dbReference>
<keyword evidence="2" id="KW-1185">Reference proteome</keyword>
<dbReference type="KEGG" id="psoj:PHYSODRAFT_498504"/>
<dbReference type="InterPro" id="IPR043502">
    <property type="entry name" value="DNA/RNA_pol_sf"/>
</dbReference>
<dbReference type="RefSeq" id="XP_009527930.1">
    <property type="nucleotide sequence ID" value="XM_009529635.1"/>
</dbReference>
<feature type="non-terminal residue" evidence="1">
    <location>
        <position position="90"/>
    </location>
</feature>
<organism evidence="1 2">
    <name type="scientific">Phytophthora sojae (strain P6497)</name>
    <name type="common">Soybean stem and root rot agent</name>
    <name type="synonym">Phytophthora megasperma f. sp. glycines</name>
    <dbReference type="NCBI Taxonomy" id="1094619"/>
    <lineage>
        <taxon>Eukaryota</taxon>
        <taxon>Sar</taxon>
        <taxon>Stramenopiles</taxon>
        <taxon>Oomycota</taxon>
        <taxon>Peronosporomycetes</taxon>
        <taxon>Peronosporales</taxon>
        <taxon>Peronosporaceae</taxon>
        <taxon>Phytophthora</taxon>
    </lineage>
</organism>
<dbReference type="SUPFAM" id="SSF56672">
    <property type="entry name" value="DNA/RNA polymerases"/>
    <property type="match status" value="1"/>
</dbReference>
<gene>
    <name evidence="1" type="ORF">PHYSODRAFT_498504</name>
</gene>
<dbReference type="AlphaFoldDB" id="G4ZJK7"/>
<evidence type="ECO:0000313" key="1">
    <source>
        <dbReference type="EMBL" id="EGZ18872.1"/>
    </source>
</evidence>
<evidence type="ECO:0000313" key="2">
    <source>
        <dbReference type="Proteomes" id="UP000002640"/>
    </source>
</evidence>
<proteinExistence type="predicted"/>
<dbReference type="InParanoid" id="G4ZJK7"/>
<dbReference type="Proteomes" id="UP000002640">
    <property type="component" value="Unassembled WGS sequence"/>
</dbReference>
<protein>
    <submittedName>
        <fullName evidence="1">Uncharacterized protein</fullName>
    </submittedName>
</protein>
<accession>G4ZJK7</accession>
<sequence>MLKTSLEQHKAEFCVVFGLTPPVDVPPLRVQLQPHAIPVRCSARRYAPMERAFMDAHLAELGDLGLVYRNYNSRWASAPRIVPKPPPADF</sequence>
<dbReference type="GeneID" id="20657569"/>
<name>G4ZJK7_PHYSP</name>